<protein>
    <submittedName>
        <fullName evidence="2">Sulfide/dihydroorotate dehydrogenase-like FAD/NAD-binding protein</fullName>
    </submittedName>
</protein>
<comment type="caution">
    <text evidence="2">The sequence shown here is derived from an EMBL/GenBank/DDBJ whole genome shotgun (WGS) entry which is preliminary data.</text>
</comment>
<organism evidence="2 3">
    <name type="scientific">Caproiciproducens faecalis</name>
    <dbReference type="NCBI Taxonomy" id="2820301"/>
    <lineage>
        <taxon>Bacteria</taxon>
        <taxon>Bacillati</taxon>
        <taxon>Bacillota</taxon>
        <taxon>Clostridia</taxon>
        <taxon>Eubacteriales</taxon>
        <taxon>Acutalibacteraceae</taxon>
        <taxon>Caproiciproducens</taxon>
    </lineage>
</organism>
<dbReference type="InterPro" id="IPR017927">
    <property type="entry name" value="FAD-bd_FR_type"/>
</dbReference>
<dbReference type="Gene3D" id="2.40.30.10">
    <property type="entry name" value="Translation factors"/>
    <property type="match status" value="1"/>
</dbReference>
<dbReference type="SUPFAM" id="SSF63380">
    <property type="entry name" value="Riboflavin synthase domain-like"/>
    <property type="match status" value="1"/>
</dbReference>
<proteinExistence type="predicted"/>
<dbReference type="NCBIfam" id="NF004862">
    <property type="entry name" value="PRK06222.1"/>
    <property type="match status" value="1"/>
</dbReference>
<feature type="domain" description="FAD-binding FR-type" evidence="1">
    <location>
        <begin position="1"/>
        <end position="95"/>
    </location>
</feature>
<dbReference type="InterPro" id="IPR039261">
    <property type="entry name" value="FNR_nucleotide-bd"/>
</dbReference>
<evidence type="ECO:0000313" key="2">
    <source>
        <dbReference type="EMBL" id="MBW7574013.1"/>
    </source>
</evidence>
<dbReference type="InterPro" id="IPR050353">
    <property type="entry name" value="PyrK_electron_transfer"/>
</dbReference>
<reference evidence="2 3" key="1">
    <citation type="submission" date="2021-03" db="EMBL/GenBank/DDBJ databases">
        <title>Caproiciproducens sp. nov. isolated from feces of cow.</title>
        <authorList>
            <person name="Choi J.-Y."/>
        </authorList>
    </citation>
    <scope>NUCLEOTIDE SEQUENCE [LARGE SCALE GENOMIC DNA]</scope>
    <source>
        <strain evidence="2 3">AGMB10547</strain>
    </source>
</reference>
<dbReference type="Gene3D" id="3.40.50.80">
    <property type="entry name" value="Nucleotide-binding domain of ferredoxin-NADP reductase (FNR) module"/>
    <property type="match status" value="1"/>
</dbReference>
<dbReference type="PANTHER" id="PTHR43513">
    <property type="entry name" value="DIHYDROOROTATE DEHYDROGENASE B (NAD(+)), ELECTRON TRANSFER SUBUNIT"/>
    <property type="match status" value="1"/>
</dbReference>
<keyword evidence="3" id="KW-1185">Reference proteome</keyword>
<dbReference type="Pfam" id="PF00175">
    <property type="entry name" value="NAD_binding_1"/>
    <property type="match status" value="1"/>
</dbReference>
<dbReference type="PIRSF" id="PIRSF006816">
    <property type="entry name" value="Cyc3_hyd_g"/>
    <property type="match status" value="1"/>
</dbReference>
<dbReference type="PANTHER" id="PTHR43513:SF3">
    <property type="entry name" value="DIHYDROOROTATE DEHYDROGENASE B (NAD(+)), ELECTRON TRANSFER SUBUNIT-RELATED"/>
    <property type="match status" value="1"/>
</dbReference>
<dbReference type="Proteomes" id="UP000719942">
    <property type="component" value="Unassembled WGS sequence"/>
</dbReference>
<sequence length="282" mass="30794">MFTIVEKRILNDSMTLMAVEAPYIAKKAKAGQFIILRVNEFGERIPLTVADYDREKGTITIIYQKVGKTTLMLDQLNVGDAILDFIGPLGKATELEGYKKVAVIGGGAGCAIAYPQAKALHNMGAKVDMIAGFRNKDIIILEDEMKAVSDHLILTTDDGSNGNKGFVTDALRKNIEDGANYDLVIAIGPLVMMRAVCNLTKEYHIKTLISMNPIMIDGTGMCGGCRLTVGGKTKFACVDGPDFDGHEVDFDEAIKRSRTYFDAEKEATHEYNCHLMEGAKNA</sequence>
<name>A0ABS7DS43_9FIRM</name>
<dbReference type="InterPro" id="IPR017938">
    <property type="entry name" value="Riboflavin_synthase-like_b-brl"/>
</dbReference>
<dbReference type="SUPFAM" id="SSF52343">
    <property type="entry name" value="Ferredoxin reductase-like, C-terminal NADP-linked domain"/>
    <property type="match status" value="1"/>
</dbReference>
<dbReference type="CDD" id="cd06219">
    <property type="entry name" value="DHOD_e_trans_like1"/>
    <property type="match status" value="1"/>
</dbReference>
<evidence type="ECO:0000313" key="3">
    <source>
        <dbReference type="Proteomes" id="UP000719942"/>
    </source>
</evidence>
<gene>
    <name evidence="2" type="ORF">J5W02_14460</name>
</gene>
<dbReference type="EMBL" id="JAGFNZ010000007">
    <property type="protein sequence ID" value="MBW7574013.1"/>
    <property type="molecule type" value="Genomic_DNA"/>
</dbReference>
<dbReference type="InterPro" id="IPR012165">
    <property type="entry name" value="Cyt_c3_hydrogenase_gsu"/>
</dbReference>
<dbReference type="Pfam" id="PF10418">
    <property type="entry name" value="DHODB_Fe-S_bind"/>
    <property type="match status" value="1"/>
</dbReference>
<dbReference type="InterPro" id="IPR019480">
    <property type="entry name" value="Dihydroorotate_DH_Fe-S-bd"/>
</dbReference>
<evidence type="ECO:0000259" key="1">
    <source>
        <dbReference type="PROSITE" id="PS51384"/>
    </source>
</evidence>
<accession>A0ABS7DS43</accession>
<dbReference type="PROSITE" id="PS51384">
    <property type="entry name" value="FAD_FR"/>
    <property type="match status" value="1"/>
</dbReference>
<dbReference type="RefSeq" id="WP_219966444.1">
    <property type="nucleotide sequence ID" value="NZ_JAGFNZ010000007.1"/>
</dbReference>
<dbReference type="InterPro" id="IPR001433">
    <property type="entry name" value="OxRdtase_FAD/NAD-bd"/>
</dbReference>